<organism evidence="1 2">
    <name type="scientific">Bacteriovorax stolpii</name>
    <name type="common">Bdellovibrio stolpii</name>
    <dbReference type="NCBI Taxonomy" id="960"/>
    <lineage>
        <taxon>Bacteria</taxon>
        <taxon>Pseudomonadati</taxon>
        <taxon>Bdellovibrionota</taxon>
        <taxon>Bacteriovoracia</taxon>
        <taxon>Bacteriovoracales</taxon>
        <taxon>Bacteriovoracaceae</taxon>
        <taxon>Bacteriovorax</taxon>
    </lineage>
</organism>
<reference evidence="1 2" key="1">
    <citation type="submission" date="2018-01" db="EMBL/GenBank/DDBJ databases">
        <title>Complete genome sequence of Bacteriovorax stolpii DSM12778.</title>
        <authorList>
            <person name="Tang B."/>
            <person name="Chang J."/>
        </authorList>
    </citation>
    <scope>NUCLEOTIDE SEQUENCE [LARGE SCALE GENOMIC DNA]</scope>
    <source>
        <strain evidence="1 2">DSM 12778</strain>
    </source>
</reference>
<dbReference type="Gene3D" id="3.30.420.10">
    <property type="entry name" value="Ribonuclease H-like superfamily/Ribonuclease H"/>
    <property type="match status" value="1"/>
</dbReference>
<keyword evidence="2" id="KW-1185">Reference proteome</keyword>
<name>A0A2K9NUU7_BACTC</name>
<dbReference type="SMART" id="SM00479">
    <property type="entry name" value="EXOIII"/>
    <property type="match status" value="1"/>
</dbReference>
<dbReference type="Pfam" id="PF00929">
    <property type="entry name" value="RNase_T"/>
    <property type="match status" value="1"/>
</dbReference>
<dbReference type="Proteomes" id="UP000235584">
    <property type="component" value="Chromosome"/>
</dbReference>
<dbReference type="KEGG" id="bsto:C0V70_10540"/>
<sequence>MRYLSIDIEATGLNENDYMIEFGMIPFCTETKKVEDSLARNFYIKCPSFETLKPRLDKWVIEHNEMLIHKAHVTGLHLDSFRDELETYLISKEVKNYFKNEKNEKIILFGKSMSAIDLPFLNRDLSWEFMRKHFHHRNLDLSSTANTLIDLKFIPAECSSGSKLMSFLGMGEVKHTALEDAKNTALMYLKLLDMFQRKN</sequence>
<gene>
    <name evidence="1" type="ORF">C0V70_10540</name>
</gene>
<dbReference type="AlphaFoldDB" id="A0A2K9NUU7"/>
<proteinExistence type="predicted"/>
<protein>
    <submittedName>
        <fullName evidence="1">Uncharacterized protein</fullName>
    </submittedName>
</protein>
<dbReference type="GO" id="GO:0003676">
    <property type="term" value="F:nucleic acid binding"/>
    <property type="evidence" value="ECO:0007669"/>
    <property type="project" value="InterPro"/>
</dbReference>
<dbReference type="InterPro" id="IPR013520">
    <property type="entry name" value="Ribonucl_H"/>
</dbReference>
<dbReference type="GO" id="GO:0004527">
    <property type="term" value="F:exonuclease activity"/>
    <property type="evidence" value="ECO:0007669"/>
    <property type="project" value="UniProtKB-ARBA"/>
</dbReference>
<dbReference type="GO" id="GO:0006259">
    <property type="term" value="P:DNA metabolic process"/>
    <property type="evidence" value="ECO:0007669"/>
    <property type="project" value="UniProtKB-ARBA"/>
</dbReference>
<evidence type="ECO:0000313" key="1">
    <source>
        <dbReference type="EMBL" id="AUN98534.1"/>
    </source>
</evidence>
<dbReference type="SUPFAM" id="SSF53098">
    <property type="entry name" value="Ribonuclease H-like"/>
    <property type="match status" value="1"/>
</dbReference>
<dbReference type="EMBL" id="CP025704">
    <property type="protein sequence ID" value="AUN98534.1"/>
    <property type="molecule type" value="Genomic_DNA"/>
</dbReference>
<accession>A0A2K9NUU7</accession>
<evidence type="ECO:0000313" key="2">
    <source>
        <dbReference type="Proteomes" id="UP000235584"/>
    </source>
</evidence>
<dbReference type="InterPro" id="IPR036397">
    <property type="entry name" value="RNaseH_sf"/>
</dbReference>
<dbReference type="InterPro" id="IPR012337">
    <property type="entry name" value="RNaseH-like_sf"/>
</dbReference>
<dbReference type="RefSeq" id="WP_102243825.1">
    <property type="nucleotide sequence ID" value="NZ_CP025704.1"/>
</dbReference>